<dbReference type="RefSeq" id="WP_007183834.1">
    <property type="nucleotide sequence ID" value="NZ_AKGD01000001.1"/>
</dbReference>
<dbReference type="Gene3D" id="1.10.10.10">
    <property type="entry name" value="Winged helix-like DNA-binding domain superfamily/Winged helix DNA-binding domain"/>
    <property type="match status" value="2"/>
</dbReference>
<dbReference type="InterPro" id="IPR008920">
    <property type="entry name" value="TF_FadR/GntR_C"/>
</dbReference>
<organism evidence="5 6">
    <name type="scientific">Hydrocarboniphaga effusa AP103</name>
    <dbReference type="NCBI Taxonomy" id="1172194"/>
    <lineage>
        <taxon>Bacteria</taxon>
        <taxon>Pseudomonadati</taxon>
        <taxon>Pseudomonadota</taxon>
        <taxon>Gammaproteobacteria</taxon>
        <taxon>Nevskiales</taxon>
        <taxon>Nevskiaceae</taxon>
        <taxon>Hydrocarboniphaga</taxon>
    </lineage>
</organism>
<dbReference type="PANTHER" id="PTHR43537:SF51">
    <property type="entry name" value="HTH-TYPE TRANSCRIPTIONAL REGULATOR LGOR-RELATED"/>
    <property type="match status" value="1"/>
</dbReference>
<dbReference type="GO" id="GO:0003700">
    <property type="term" value="F:DNA-binding transcription factor activity"/>
    <property type="evidence" value="ECO:0007669"/>
    <property type="project" value="InterPro"/>
</dbReference>
<dbReference type="EMBL" id="AKGD01000001">
    <property type="protein sequence ID" value="EIT70741.1"/>
    <property type="molecule type" value="Genomic_DNA"/>
</dbReference>
<dbReference type="PANTHER" id="PTHR43537">
    <property type="entry name" value="TRANSCRIPTIONAL REGULATOR, GNTR FAMILY"/>
    <property type="match status" value="1"/>
</dbReference>
<dbReference type="SMART" id="SM00895">
    <property type="entry name" value="FCD"/>
    <property type="match status" value="2"/>
</dbReference>
<evidence type="ECO:0000256" key="2">
    <source>
        <dbReference type="ARBA" id="ARBA00023125"/>
    </source>
</evidence>
<feature type="domain" description="HTH gntR-type" evidence="4">
    <location>
        <begin position="20"/>
        <end position="90"/>
    </location>
</feature>
<dbReference type="SMART" id="SM00345">
    <property type="entry name" value="HTH_GNTR"/>
    <property type="match status" value="2"/>
</dbReference>
<reference evidence="5 6" key="1">
    <citation type="journal article" date="2012" name="J. Bacteriol.">
        <title>Genome Sequence of n-Alkane-Degrading Hydrocarboniphaga effusa Strain AP103T (ATCC BAA-332T).</title>
        <authorList>
            <person name="Chang H.K."/>
            <person name="Zylstra G.J."/>
            <person name="Chae J.C."/>
        </authorList>
    </citation>
    <scope>NUCLEOTIDE SEQUENCE [LARGE SCALE GENOMIC DNA]</scope>
    <source>
        <strain evidence="5 6">AP103</strain>
    </source>
</reference>
<keyword evidence="1" id="KW-0805">Transcription regulation</keyword>
<protein>
    <recommendedName>
        <fullName evidence="4">HTH gntR-type domain-containing protein</fullName>
    </recommendedName>
</protein>
<feature type="domain" description="HTH gntR-type" evidence="4">
    <location>
        <begin position="273"/>
        <end position="342"/>
    </location>
</feature>
<evidence type="ECO:0000313" key="6">
    <source>
        <dbReference type="Proteomes" id="UP000003704"/>
    </source>
</evidence>
<accession>I8I3R6</accession>
<dbReference type="STRING" id="1172194.WQQ_08780"/>
<dbReference type="InterPro" id="IPR000524">
    <property type="entry name" value="Tscrpt_reg_HTH_GntR"/>
</dbReference>
<dbReference type="Pfam" id="PF07729">
    <property type="entry name" value="FCD"/>
    <property type="match status" value="2"/>
</dbReference>
<dbReference type="AlphaFoldDB" id="I8I3R6"/>
<name>I8I3R6_9GAMM</name>
<dbReference type="SUPFAM" id="SSF48008">
    <property type="entry name" value="GntR ligand-binding domain-like"/>
    <property type="match status" value="2"/>
</dbReference>
<dbReference type="PROSITE" id="PS50949">
    <property type="entry name" value="HTH_GNTR"/>
    <property type="match status" value="2"/>
</dbReference>
<dbReference type="GO" id="GO:0003677">
    <property type="term" value="F:DNA binding"/>
    <property type="evidence" value="ECO:0007669"/>
    <property type="project" value="UniProtKB-KW"/>
</dbReference>
<sequence>MLQQPAATAVQARLAPPREPKLGEIVASRIKQDIADLGWPIGHVFGSQTELMRRYEVSRATLREAVRQVERHGIARMHTGMGGGLIVQQPAREAAVLALAAYLELAAVKLHDLLEARSVLEELMITLACERGGESELAALSMLVRELRDAPLASVEADIEMSLRFRRALVSLSRNPALMLMLEALYRVSSDLLSSPAETPQLSTLMLRARREKIALAEAVIEGDSVQAGLRARASLERARKALDERVLELGLPADTASALELIVQSERFGGSAQLKLGHRTSLRIALDARRAGPGGRLGSEAQLCERHDVSRAVLREALRTLEPQAIVRAQRGARGGLVACAPDSTYTIELTATYLEYARLRPRHFYELWRALQIACTPMAAARIDAAGRARMNRLRSEEARPMAPQQRLPTHGRLHALIGELSRNPALALFMGLLDRVGTHYQADPPSDEIWSRIVASHAELCGLIGAGEAALARRAMLRHLKLLDVRVELLLEA</sequence>
<keyword evidence="6" id="KW-1185">Reference proteome</keyword>
<gene>
    <name evidence="5" type="ORF">WQQ_08780</name>
</gene>
<dbReference type="Pfam" id="PF00392">
    <property type="entry name" value="GntR"/>
    <property type="match status" value="2"/>
</dbReference>
<dbReference type="InterPro" id="IPR036388">
    <property type="entry name" value="WH-like_DNA-bd_sf"/>
</dbReference>
<dbReference type="InterPro" id="IPR036390">
    <property type="entry name" value="WH_DNA-bd_sf"/>
</dbReference>
<dbReference type="InterPro" id="IPR011711">
    <property type="entry name" value="GntR_C"/>
</dbReference>
<comment type="caution">
    <text evidence="5">The sequence shown here is derived from an EMBL/GenBank/DDBJ whole genome shotgun (WGS) entry which is preliminary data.</text>
</comment>
<evidence type="ECO:0000313" key="5">
    <source>
        <dbReference type="EMBL" id="EIT70741.1"/>
    </source>
</evidence>
<keyword evidence="2" id="KW-0238">DNA-binding</keyword>
<keyword evidence="3" id="KW-0804">Transcription</keyword>
<dbReference type="Gene3D" id="1.20.120.530">
    <property type="entry name" value="GntR ligand-binding domain-like"/>
    <property type="match status" value="2"/>
</dbReference>
<evidence type="ECO:0000256" key="1">
    <source>
        <dbReference type="ARBA" id="ARBA00023015"/>
    </source>
</evidence>
<proteinExistence type="predicted"/>
<dbReference type="Proteomes" id="UP000003704">
    <property type="component" value="Unassembled WGS sequence"/>
</dbReference>
<evidence type="ECO:0000259" key="4">
    <source>
        <dbReference type="PROSITE" id="PS50949"/>
    </source>
</evidence>
<evidence type="ECO:0000256" key="3">
    <source>
        <dbReference type="ARBA" id="ARBA00023163"/>
    </source>
</evidence>
<dbReference type="SUPFAM" id="SSF46785">
    <property type="entry name" value="Winged helix' DNA-binding domain"/>
    <property type="match status" value="2"/>
</dbReference>